<feature type="domain" description="PAS" evidence="1">
    <location>
        <begin position="70"/>
        <end position="107"/>
    </location>
</feature>
<evidence type="ECO:0000313" key="2">
    <source>
        <dbReference type="EMBL" id="KAA0015870.1"/>
    </source>
</evidence>
<dbReference type="Pfam" id="PF13426">
    <property type="entry name" value="PAS_9"/>
    <property type="match status" value="1"/>
</dbReference>
<dbReference type="OrthoDB" id="4722718at2"/>
<dbReference type="NCBIfam" id="TIGR00229">
    <property type="entry name" value="sensory_box"/>
    <property type="match status" value="1"/>
</dbReference>
<keyword evidence="3" id="KW-1185">Reference proteome</keyword>
<dbReference type="AlphaFoldDB" id="A0A5A7S168"/>
<dbReference type="Gene3D" id="3.30.450.20">
    <property type="entry name" value="PAS domain"/>
    <property type="match status" value="1"/>
</dbReference>
<reference evidence="2 3" key="1">
    <citation type="submission" date="2019-07" db="EMBL/GenBank/DDBJ databases">
        <title>Rhodococcus cavernicolus sp. nov., isolated from a cave.</title>
        <authorList>
            <person name="Lee S.D."/>
        </authorList>
    </citation>
    <scope>NUCLEOTIDE SEQUENCE [LARGE SCALE GENOMIC DNA]</scope>
    <source>
        <strain evidence="2 3">C1-24</strain>
    </source>
</reference>
<name>A0A5A7S168_9NOCA</name>
<dbReference type="SUPFAM" id="SSF55785">
    <property type="entry name" value="PYP-like sensor domain (PAS domain)"/>
    <property type="match status" value="1"/>
</dbReference>
<sequence>MNSYWITDYEDLISELVLSSKSLVTAMNIRNVDRFGGAMTSIDGSRRAPISGPRIERREAAPQTPRGYLERLPITLVLDRFPIPILAVHEDGVIVYVNAAFADMLGYGCSSELIDRRAELLLADTDHTKFGIGCLRGEPSRVDLRHREGWTLHTLVSTSALVRADDPVALVAVHDMTEQLWARTTFEIRPGWSSGQRSSFGA</sequence>
<proteinExistence type="predicted"/>
<dbReference type="CDD" id="cd00130">
    <property type="entry name" value="PAS"/>
    <property type="match status" value="1"/>
</dbReference>
<dbReference type="InterPro" id="IPR035965">
    <property type="entry name" value="PAS-like_dom_sf"/>
</dbReference>
<organism evidence="2 3">
    <name type="scientific">Antrihabitans cavernicola</name>
    <dbReference type="NCBI Taxonomy" id="2495913"/>
    <lineage>
        <taxon>Bacteria</taxon>
        <taxon>Bacillati</taxon>
        <taxon>Actinomycetota</taxon>
        <taxon>Actinomycetes</taxon>
        <taxon>Mycobacteriales</taxon>
        <taxon>Nocardiaceae</taxon>
        <taxon>Antrihabitans</taxon>
    </lineage>
</organism>
<comment type="caution">
    <text evidence="2">The sequence shown here is derived from an EMBL/GenBank/DDBJ whole genome shotgun (WGS) entry which is preliminary data.</text>
</comment>
<accession>A0A5A7S168</accession>
<protein>
    <submittedName>
        <fullName evidence="2">PAS domain-containing protein</fullName>
    </submittedName>
</protein>
<evidence type="ECO:0000259" key="1">
    <source>
        <dbReference type="PROSITE" id="PS50112"/>
    </source>
</evidence>
<gene>
    <name evidence="2" type="ORF">FOY51_26895</name>
</gene>
<dbReference type="EMBL" id="VLNY01000033">
    <property type="protein sequence ID" value="KAA0015870.1"/>
    <property type="molecule type" value="Genomic_DNA"/>
</dbReference>
<dbReference type="PROSITE" id="PS50112">
    <property type="entry name" value="PAS"/>
    <property type="match status" value="1"/>
</dbReference>
<dbReference type="InterPro" id="IPR000014">
    <property type="entry name" value="PAS"/>
</dbReference>
<evidence type="ECO:0000313" key="3">
    <source>
        <dbReference type="Proteomes" id="UP000322244"/>
    </source>
</evidence>
<dbReference type="Proteomes" id="UP000322244">
    <property type="component" value="Unassembled WGS sequence"/>
</dbReference>